<protein>
    <submittedName>
        <fullName evidence="2">Uncharacterized protein</fullName>
    </submittedName>
</protein>
<dbReference type="Proteomes" id="UP000075883">
    <property type="component" value="Unassembled WGS sequence"/>
</dbReference>
<dbReference type="AlphaFoldDB" id="A0A182LWX0"/>
<name>A0A182LWX0_9DIPT</name>
<reference evidence="2" key="2">
    <citation type="submission" date="2020-05" db="UniProtKB">
        <authorList>
            <consortium name="EnsemblMetazoa"/>
        </authorList>
    </citation>
    <scope>IDENTIFICATION</scope>
    <source>
        <strain evidence="2">A-37</strain>
    </source>
</reference>
<reference evidence="3" key="1">
    <citation type="submission" date="2013-09" db="EMBL/GenBank/DDBJ databases">
        <title>The Genome Sequence of Anopheles culicifacies species A.</title>
        <authorList>
            <consortium name="The Broad Institute Genomics Platform"/>
            <person name="Neafsey D.E."/>
            <person name="Besansky N."/>
            <person name="Howell P."/>
            <person name="Walton C."/>
            <person name="Young S.K."/>
            <person name="Zeng Q."/>
            <person name="Gargeya S."/>
            <person name="Fitzgerald M."/>
            <person name="Haas B."/>
            <person name="Abouelleil A."/>
            <person name="Allen A.W."/>
            <person name="Alvarado L."/>
            <person name="Arachchi H.M."/>
            <person name="Berlin A.M."/>
            <person name="Chapman S.B."/>
            <person name="Gainer-Dewar J."/>
            <person name="Goldberg J."/>
            <person name="Griggs A."/>
            <person name="Gujja S."/>
            <person name="Hansen M."/>
            <person name="Howarth C."/>
            <person name="Imamovic A."/>
            <person name="Ireland A."/>
            <person name="Larimer J."/>
            <person name="McCowan C."/>
            <person name="Murphy C."/>
            <person name="Pearson M."/>
            <person name="Poon T.W."/>
            <person name="Priest M."/>
            <person name="Roberts A."/>
            <person name="Saif S."/>
            <person name="Shea T."/>
            <person name="Sisk P."/>
            <person name="Sykes S."/>
            <person name="Wortman J."/>
            <person name="Nusbaum C."/>
            <person name="Birren B."/>
        </authorList>
    </citation>
    <scope>NUCLEOTIDE SEQUENCE [LARGE SCALE GENOMIC DNA]</scope>
    <source>
        <strain evidence="3">A-37</strain>
    </source>
</reference>
<sequence length="137" mass="15542">MSNYLPFILAPDIGDFRCRHHRHLAGAMRYGFLLDVTMRVTRVGGGGGGVENCHNRICHLLMVVAWLRITKQLLHVRRWQLIIGHVRQSGRVPVRYGFGRIPQQIRLELAPEVIVNQPPNAGTVTEDDGNEEKATKR</sequence>
<proteinExistence type="predicted"/>
<dbReference type="EMBL" id="AXCM01011062">
    <property type="status" value="NOT_ANNOTATED_CDS"/>
    <property type="molecule type" value="Genomic_DNA"/>
</dbReference>
<keyword evidence="3" id="KW-1185">Reference proteome</keyword>
<evidence type="ECO:0000313" key="3">
    <source>
        <dbReference type="Proteomes" id="UP000075883"/>
    </source>
</evidence>
<organism evidence="2 3">
    <name type="scientific">Anopheles culicifacies</name>
    <dbReference type="NCBI Taxonomy" id="139723"/>
    <lineage>
        <taxon>Eukaryota</taxon>
        <taxon>Metazoa</taxon>
        <taxon>Ecdysozoa</taxon>
        <taxon>Arthropoda</taxon>
        <taxon>Hexapoda</taxon>
        <taxon>Insecta</taxon>
        <taxon>Pterygota</taxon>
        <taxon>Neoptera</taxon>
        <taxon>Endopterygota</taxon>
        <taxon>Diptera</taxon>
        <taxon>Nematocera</taxon>
        <taxon>Culicoidea</taxon>
        <taxon>Culicidae</taxon>
        <taxon>Anophelinae</taxon>
        <taxon>Anopheles</taxon>
        <taxon>culicifacies species complex</taxon>
    </lineage>
</organism>
<dbReference type="VEuPathDB" id="VectorBase:ACUA003911"/>
<evidence type="ECO:0000256" key="1">
    <source>
        <dbReference type="SAM" id="MobiDB-lite"/>
    </source>
</evidence>
<dbReference type="EnsemblMetazoa" id="ACUA003911-RA">
    <property type="protein sequence ID" value="ACUA003911-PA"/>
    <property type="gene ID" value="ACUA003911"/>
</dbReference>
<evidence type="ECO:0000313" key="2">
    <source>
        <dbReference type="EnsemblMetazoa" id="ACUA003911-PA"/>
    </source>
</evidence>
<dbReference type="EMBL" id="AXCM01011061">
    <property type="status" value="NOT_ANNOTATED_CDS"/>
    <property type="molecule type" value="Genomic_DNA"/>
</dbReference>
<accession>A0A182LWX0</accession>
<feature type="region of interest" description="Disordered" evidence="1">
    <location>
        <begin position="118"/>
        <end position="137"/>
    </location>
</feature>